<dbReference type="HOGENOM" id="CLU_025947_1_0_7"/>
<feature type="transmembrane region" description="Helical" evidence="9">
    <location>
        <begin position="66"/>
        <end position="84"/>
    </location>
</feature>
<keyword evidence="3 8" id="KW-0378">Hydrolase</keyword>
<gene>
    <name evidence="12" type="ORF">GSUB_03565</name>
</gene>
<sequence>MPWILLSAYLVVVCIEFVLDGLNMRHLRRYGHEVPVGFEGEIDGERLARISDYTLCRNRVGRIESLLSHLLLIVFLFGGLLGLYDRWIAGMQLPFILSGLLFFACLSVAKYLIDLPFNLYHQFVIEERFGFNTMTWRLWLSDQIKGLLVSAVLFGLLLSGALWLVQAAPHSWWLWVWGFFALFSLFLMYVSPYVIEPLFFKFEPLGQPELEERITRVMEKAGLKISRVFQVDASRRSRHSNAYFTGIGRVKRIVLFDTLLEQLTADEIVAVLAHEVGHWKKRHVFKRLVTVQLLSLAFLAASWWLVNAGVLPGLIGLEDGSFFAQVMILSLLASLAGFVVSPLWSALSRRDEYQADHFACHLTGDADALASALVKLSRDNLANLRPHPVYAAFHYSHPPVVERVRRLRDRSS</sequence>
<dbReference type="Gene3D" id="3.30.2010.10">
    <property type="entry name" value="Metalloproteases ('zincins'), catalytic domain"/>
    <property type="match status" value="1"/>
</dbReference>
<name>A0A0B5FQF1_9BACT</name>
<dbReference type="InterPro" id="IPR032456">
    <property type="entry name" value="Peptidase_M48_N"/>
</dbReference>
<proteinExistence type="inferred from homology"/>
<feature type="domain" description="Peptidase M48" evidence="10">
    <location>
        <begin position="205"/>
        <end position="410"/>
    </location>
</feature>
<dbReference type="InterPro" id="IPR027057">
    <property type="entry name" value="CAXX_Prtase_1"/>
</dbReference>
<dbReference type="InterPro" id="IPR001915">
    <property type="entry name" value="Peptidase_M48"/>
</dbReference>
<evidence type="ECO:0000256" key="7">
    <source>
        <dbReference type="PIRSR" id="PIRSR627057-2"/>
    </source>
</evidence>
<evidence type="ECO:0000256" key="2">
    <source>
        <dbReference type="ARBA" id="ARBA00022723"/>
    </source>
</evidence>
<feature type="binding site" evidence="7">
    <location>
        <position position="278"/>
    </location>
    <ligand>
        <name>Zn(2+)</name>
        <dbReference type="ChEBI" id="CHEBI:29105"/>
        <note>catalytic</note>
    </ligand>
</feature>
<feature type="binding site" evidence="7">
    <location>
        <position position="274"/>
    </location>
    <ligand>
        <name>Zn(2+)</name>
        <dbReference type="ChEBI" id="CHEBI:29105"/>
        <note>catalytic</note>
    </ligand>
</feature>
<dbReference type="GO" id="GO:0046872">
    <property type="term" value="F:metal ion binding"/>
    <property type="evidence" value="ECO:0007669"/>
    <property type="project" value="UniProtKB-KW"/>
</dbReference>
<evidence type="ECO:0000313" key="13">
    <source>
        <dbReference type="Proteomes" id="UP000035036"/>
    </source>
</evidence>
<accession>A0A0B5FQF1</accession>
<evidence type="ECO:0000313" key="12">
    <source>
        <dbReference type="EMBL" id="AJF05826.1"/>
    </source>
</evidence>
<dbReference type="STRING" id="483547.GSUB_03565"/>
<evidence type="ECO:0000256" key="1">
    <source>
        <dbReference type="ARBA" id="ARBA00022670"/>
    </source>
</evidence>
<feature type="transmembrane region" description="Helical" evidence="9">
    <location>
        <begin position="326"/>
        <end position="347"/>
    </location>
</feature>
<evidence type="ECO:0000256" key="4">
    <source>
        <dbReference type="ARBA" id="ARBA00022833"/>
    </source>
</evidence>
<dbReference type="Pfam" id="PF16491">
    <property type="entry name" value="Peptidase_M48_N"/>
    <property type="match status" value="1"/>
</dbReference>
<dbReference type="AlphaFoldDB" id="A0A0B5FQF1"/>
<comment type="similarity">
    <text evidence="8">Belongs to the peptidase M48 family.</text>
</comment>
<evidence type="ECO:0000256" key="5">
    <source>
        <dbReference type="ARBA" id="ARBA00023049"/>
    </source>
</evidence>
<evidence type="ECO:0000256" key="6">
    <source>
        <dbReference type="PIRSR" id="PIRSR627057-1"/>
    </source>
</evidence>
<evidence type="ECO:0000256" key="3">
    <source>
        <dbReference type="ARBA" id="ARBA00022801"/>
    </source>
</evidence>
<dbReference type="OrthoDB" id="9781930at2"/>
<keyword evidence="13" id="KW-1185">Reference proteome</keyword>
<keyword evidence="4 7" id="KW-0862">Zinc</keyword>
<dbReference type="CDD" id="cd07343">
    <property type="entry name" value="M48A_Zmpste24p_like"/>
    <property type="match status" value="1"/>
</dbReference>
<comment type="cofactor">
    <cofactor evidence="7 8">
        <name>Zn(2+)</name>
        <dbReference type="ChEBI" id="CHEBI:29105"/>
    </cofactor>
    <text evidence="7 8">Binds 1 zinc ion per subunit.</text>
</comment>
<feature type="domain" description="CAAX prenyl protease 1 N-terminal" evidence="11">
    <location>
        <begin position="24"/>
        <end position="201"/>
    </location>
</feature>
<keyword evidence="9" id="KW-0472">Membrane</keyword>
<evidence type="ECO:0000256" key="9">
    <source>
        <dbReference type="SAM" id="Phobius"/>
    </source>
</evidence>
<keyword evidence="9" id="KW-1133">Transmembrane helix</keyword>
<dbReference type="Pfam" id="PF01435">
    <property type="entry name" value="Peptidase_M48"/>
    <property type="match status" value="1"/>
</dbReference>
<feature type="transmembrane region" description="Helical" evidence="9">
    <location>
        <begin position="288"/>
        <end position="306"/>
    </location>
</feature>
<feature type="transmembrane region" description="Helical" evidence="9">
    <location>
        <begin position="6"/>
        <end position="22"/>
    </location>
</feature>
<reference evidence="12 13" key="1">
    <citation type="journal article" date="2015" name="Genome Announc.">
        <title>Genomes of Geoalkalibacter ferrihydriticus Z-0531T and Geoalkalibacter subterraneus Red1T, Two Haloalkaliphilic Metal-Reducing Deltaproteobacteria.</title>
        <authorList>
            <person name="Badalamenti J.P."/>
            <person name="Krajmalnik-Brown R."/>
            <person name="Torres C.I."/>
            <person name="Bond D.R."/>
        </authorList>
    </citation>
    <scope>NUCLEOTIDE SEQUENCE [LARGE SCALE GENOMIC DNA]</scope>
    <source>
        <strain evidence="12 13">Red1</strain>
    </source>
</reference>
<dbReference type="GO" id="GO:0071586">
    <property type="term" value="P:CAAX-box protein processing"/>
    <property type="evidence" value="ECO:0007669"/>
    <property type="project" value="InterPro"/>
</dbReference>
<dbReference type="EMBL" id="CP010311">
    <property type="protein sequence ID" value="AJF05826.1"/>
    <property type="molecule type" value="Genomic_DNA"/>
</dbReference>
<evidence type="ECO:0000259" key="11">
    <source>
        <dbReference type="Pfam" id="PF16491"/>
    </source>
</evidence>
<feature type="binding site" evidence="7">
    <location>
        <position position="352"/>
    </location>
    <ligand>
        <name>Zn(2+)</name>
        <dbReference type="ChEBI" id="CHEBI:29105"/>
        <note>catalytic</note>
    </ligand>
</feature>
<feature type="transmembrane region" description="Helical" evidence="9">
    <location>
        <begin position="147"/>
        <end position="166"/>
    </location>
</feature>
<keyword evidence="9" id="KW-0812">Transmembrane</keyword>
<dbReference type="FunFam" id="3.30.2010.10:FF:000010">
    <property type="entry name" value="M48 family peptidase"/>
    <property type="match status" value="1"/>
</dbReference>
<feature type="active site" evidence="6">
    <location>
        <position position="275"/>
    </location>
</feature>
<dbReference type="GO" id="GO:0004222">
    <property type="term" value="F:metalloendopeptidase activity"/>
    <property type="evidence" value="ECO:0007669"/>
    <property type="project" value="InterPro"/>
</dbReference>
<feature type="active site" description="Proton donor" evidence="6">
    <location>
        <position position="356"/>
    </location>
</feature>
<keyword evidence="5 8" id="KW-0482">Metalloprotease</keyword>
<evidence type="ECO:0000259" key="10">
    <source>
        <dbReference type="Pfam" id="PF01435"/>
    </source>
</evidence>
<dbReference type="Proteomes" id="UP000035036">
    <property type="component" value="Chromosome"/>
</dbReference>
<feature type="transmembrane region" description="Helical" evidence="9">
    <location>
        <begin position="90"/>
        <end position="113"/>
    </location>
</feature>
<protein>
    <submittedName>
        <fullName evidence="12">Peptidase M48</fullName>
    </submittedName>
</protein>
<organism evidence="12 13">
    <name type="scientific">Geoalkalibacter subterraneus</name>
    <dbReference type="NCBI Taxonomy" id="483547"/>
    <lineage>
        <taxon>Bacteria</taxon>
        <taxon>Pseudomonadati</taxon>
        <taxon>Thermodesulfobacteriota</taxon>
        <taxon>Desulfuromonadia</taxon>
        <taxon>Desulfuromonadales</taxon>
        <taxon>Geoalkalibacteraceae</taxon>
        <taxon>Geoalkalibacter</taxon>
    </lineage>
</organism>
<dbReference type="PANTHER" id="PTHR10120">
    <property type="entry name" value="CAAX PRENYL PROTEASE 1"/>
    <property type="match status" value="1"/>
</dbReference>
<keyword evidence="2 7" id="KW-0479">Metal-binding</keyword>
<dbReference type="RefSeq" id="WP_040199216.1">
    <property type="nucleotide sequence ID" value="NZ_CP010311.1"/>
</dbReference>
<evidence type="ECO:0000256" key="8">
    <source>
        <dbReference type="RuleBase" id="RU003983"/>
    </source>
</evidence>
<feature type="transmembrane region" description="Helical" evidence="9">
    <location>
        <begin position="172"/>
        <end position="195"/>
    </location>
</feature>
<keyword evidence="1 8" id="KW-0645">Protease</keyword>
<dbReference type="KEGG" id="gsb:GSUB_03565"/>